<dbReference type="EMBL" id="JAPFFF010000067">
    <property type="protein sequence ID" value="KAK8836228.1"/>
    <property type="molecule type" value="Genomic_DNA"/>
</dbReference>
<reference evidence="1 2" key="1">
    <citation type="submission" date="2024-04" db="EMBL/GenBank/DDBJ databases">
        <title>Tritrichomonas musculus Genome.</title>
        <authorList>
            <person name="Alves-Ferreira E."/>
            <person name="Grigg M."/>
            <person name="Lorenzi H."/>
            <person name="Galac M."/>
        </authorList>
    </citation>
    <scope>NUCLEOTIDE SEQUENCE [LARGE SCALE GENOMIC DNA]</scope>
    <source>
        <strain evidence="1 2">EAF2021</strain>
    </source>
</reference>
<proteinExistence type="predicted"/>
<evidence type="ECO:0000313" key="1">
    <source>
        <dbReference type="EMBL" id="KAK8836228.1"/>
    </source>
</evidence>
<keyword evidence="2" id="KW-1185">Reference proteome</keyword>
<gene>
    <name evidence="1" type="ORF">M9Y10_039860</name>
</gene>
<protein>
    <recommendedName>
        <fullName evidence="3">DZANK-type domain-containing protein</fullName>
    </recommendedName>
</protein>
<accession>A0ABR2GQL9</accession>
<comment type="caution">
    <text evidence="1">The sequence shown here is derived from an EMBL/GenBank/DDBJ whole genome shotgun (WGS) entry which is preliminary data.</text>
</comment>
<dbReference type="Proteomes" id="UP001470230">
    <property type="component" value="Unassembled WGS sequence"/>
</dbReference>
<evidence type="ECO:0008006" key="3">
    <source>
        <dbReference type="Google" id="ProtNLM"/>
    </source>
</evidence>
<dbReference type="InterPro" id="IPR011011">
    <property type="entry name" value="Znf_FYVE_PHD"/>
</dbReference>
<name>A0ABR2GQL9_9EUKA</name>
<evidence type="ECO:0000313" key="2">
    <source>
        <dbReference type="Proteomes" id="UP001470230"/>
    </source>
</evidence>
<sequence>MTARCPNCGVSNNWVVCPECGGTTCNSCGSSVDGSKRRAANVCPYCGKTVHMQNTQRAPAWARTYKC</sequence>
<organism evidence="1 2">
    <name type="scientific">Tritrichomonas musculus</name>
    <dbReference type="NCBI Taxonomy" id="1915356"/>
    <lineage>
        <taxon>Eukaryota</taxon>
        <taxon>Metamonada</taxon>
        <taxon>Parabasalia</taxon>
        <taxon>Tritrichomonadida</taxon>
        <taxon>Tritrichomonadidae</taxon>
        <taxon>Tritrichomonas</taxon>
    </lineage>
</organism>
<dbReference type="SUPFAM" id="SSF57903">
    <property type="entry name" value="FYVE/PHD zinc finger"/>
    <property type="match status" value="1"/>
</dbReference>